<dbReference type="FunFam" id="3.30.565.10:FF:000023">
    <property type="entry name" value="PAS domain-containing sensor histidine kinase"/>
    <property type="match status" value="1"/>
</dbReference>
<dbReference type="SMART" id="SM00091">
    <property type="entry name" value="PAS"/>
    <property type="match status" value="5"/>
</dbReference>
<keyword evidence="10" id="KW-0067">ATP-binding</keyword>
<evidence type="ECO:0000256" key="11">
    <source>
        <dbReference type="ARBA" id="ARBA00022989"/>
    </source>
</evidence>
<name>A0A8J3CUM1_9BACT</name>
<feature type="domain" description="PAC" evidence="18">
    <location>
        <begin position="623"/>
        <end position="677"/>
    </location>
</feature>
<evidence type="ECO:0000259" key="16">
    <source>
        <dbReference type="PROSITE" id="PS50110"/>
    </source>
</evidence>
<dbReference type="Gene3D" id="3.30.565.10">
    <property type="entry name" value="Histidine kinase-like ATPase, C-terminal domain"/>
    <property type="match status" value="1"/>
</dbReference>
<evidence type="ECO:0000259" key="18">
    <source>
        <dbReference type="PROSITE" id="PS50113"/>
    </source>
</evidence>
<feature type="domain" description="Histidine kinase" evidence="15">
    <location>
        <begin position="961"/>
        <end position="1182"/>
    </location>
</feature>
<keyword evidence="6" id="KW-0808">Transferase</keyword>
<dbReference type="Pfam" id="PF00072">
    <property type="entry name" value="Response_reg"/>
    <property type="match status" value="1"/>
</dbReference>
<dbReference type="Gene3D" id="3.30.450.20">
    <property type="entry name" value="PAS domain"/>
    <property type="match status" value="5"/>
</dbReference>
<feature type="domain" description="PAC" evidence="18">
    <location>
        <begin position="753"/>
        <end position="805"/>
    </location>
</feature>
<dbReference type="InterPro" id="IPR036890">
    <property type="entry name" value="HATPase_C_sf"/>
</dbReference>
<keyword evidence="12" id="KW-0902">Two-component regulatory system</keyword>
<evidence type="ECO:0000313" key="19">
    <source>
        <dbReference type="EMBL" id="GHB23662.1"/>
    </source>
</evidence>
<keyword evidence="20" id="KW-1185">Reference proteome</keyword>
<dbReference type="InterPro" id="IPR035965">
    <property type="entry name" value="PAS-like_dom_sf"/>
</dbReference>
<dbReference type="CDD" id="cd00082">
    <property type="entry name" value="HisKA"/>
    <property type="match status" value="1"/>
</dbReference>
<feature type="domain" description="PAS" evidence="17">
    <location>
        <begin position="678"/>
        <end position="749"/>
    </location>
</feature>
<comment type="caution">
    <text evidence="19">The sequence shown here is derived from an EMBL/GenBank/DDBJ whole genome shotgun (WGS) entry which is preliminary data.</text>
</comment>
<keyword evidence="9" id="KW-0418">Kinase</keyword>
<feature type="domain" description="PAS" evidence="17">
    <location>
        <begin position="298"/>
        <end position="340"/>
    </location>
</feature>
<evidence type="ECO:0000256" key="7">
    <source>
        <dbReference type="ARBA" id="ARBA00022692"/>
    </source>
</evidence>
<dbReference type="SUPFAM" id="SSF52172">
    <property type="entry name" value="CheY-like"/>
    <property type="match status" value="1"/>
</dbReference>
<proteinExistence type="predicted"/>
<dbReference type="InterPro" id="IPR011006">
    <property type="entry name" value="CheY-like_superfamily"/>
</dbReference>
<comment type="catalytic activity">
    <reaction evidence="1">
        <text>ATP + protein L-histidine = ADP + protein N-phospho-L-histidine.</text>
        <dbReference type="EC" id="2.7.13.3"/>
    </reaction>
</comment>
<dbReference type="GO" id="GO:0005524">
    <property type="term" value="F:ATP binding"/>
    <property type="evidence" value="ECO:0007669"/>
    <property type="project" value="UniProtKB-KW"/>
</dbReference>
<feature type="domain" description="PAS" evidence="17">
    <location>
        <begin position="552"/>
        <end position="615"/>
    </location>
</feature>
<dbReference type="InterPro" id="IPR004358">
    <property type="entry name" value="Sig_transdc_His_kin-like_C"/>
</dbReference>
<feature type="modified residue" description="4-aspartylphosphate" evidence="14">
    <location>
        <position position="1259"/>
    </location>
</feature>
<dbReference type="SMART" id="SM00387">
    <property type="entry name" value="HATPase_c"/>
    <property type="match status" value="1"/>
</dbReference>
<dbReference type="InterPro" id="IPR001610">
    <property type="entry name" value="PAC"/>
</dbReference>
<dbReference type="InterPro" id="IPR003594">
    <property type="entry name" value="HATPase_dom"/>
</dbReference>
<evidence type="ECO:0000259" key="17">
    <source>
        <dbReference type="PROSITE" id="PS50112"/>
    </source>
</evidence>
<dbReference type="InterPro" id="IPR000700">
    <property type="entry name" value="PAS-assoc_C"/>
</dbReference>
<dbReference type="Pfam" id="PF02518">
    <property type="entry name" value="HATPase_c"/>
    <property type="match status" value="1"/>
</dbReference>
<keyword evidence="5 14" id="KW-0597">Phosphoprotein</keyword>
<evidence type="ECO:0000256" key="1">
    <source>
        <dbReference type="ARBA" id="ARBA00000085"/>
    </source>
</evidence>
<dbReference type="SUPFAM" id="SSF55785">
    <property type="entry name" value="PYP-like sensor domain (PAS domain)"/>
    <property type="match status" value="5"/>
</dbReference>
<dbReference type="SUPFAM" id="SSF47384">
    <property type="entry name" value="Homodimeric domain of signal transducing histidine kinase"/>
    <property type="match status" value="1"/>
</dbReference>
<evidence type="ECO:0000256" key="10">
    <source>
        <dbReference type="ARBA" id="ARBA00022840"/>
    </source>
</evidence>
<keyword evidence="11" id="KW-1133">Transmembrane helix</keyword>
<dbReference type="EMBL" id="BMYF01000001">
    <property type="protein sequence ID" value="GHB23662.1"/>
    <property type="molecule type" value="Genomic_DNA"/>
</dbReference>
<dbReference type="InterPro" id="IPR000014">
    <property type="entry name" value="PAS"/>
</dbReference>
<comment type="subcellular location">
    <subcellularLocation>
        <location evidence="2">Cell membrane</location>
    </subcellularLocation>
</comment>
<dbReference type="NCBIfam" id="TIGR00229">
    <property type="entry name" value="sensory_box"/>
    <property type="match status" value="4"/>
</dbReference>
<dbReference type="PANTHER" id="PTHR43047">
    <property type="entry name" value="TWO-COMPONENT HISTIDINE PROTEIN KINASE"/>
    <property type="match status" value="1"/>
</dbReference>
<gene>
    <name evidence="19" type="ORF">GCM10008106_00260</name>
</gene>
<dbReference type="RefSeq" id="WP_189578206.1">
    <property type="nucleotide sequence ID" value="NZ_BMYF01000001.1"/>
</dbReference>
<organism evidence="19 20">
    <name type="scientific">Mongoliitalea lutea</name>
    <dbReference type="NCBI Taxonomy" id="849756"/>
    <lineage>
        <taxon>Bacteria</taxon>
        <taxon>Pseudomonadati</taxon>
        <taxon>Bacteroidota</taxon>
        <taxon>Cytophagia</taxon>
        <taxon>Cytophagales</taxon>
        <taxon>Cyclobacteriaceae</taxon>
        <taxon>Mongoliitalea</taxon>
    </lineage>
</organism>
<dbReference type="GO" id="GO:0000155">
    <property type="term" value="F:phosphorelay sensor kinase activity"/>
    <property type="evidence" value="ECO:0007669"/>
    <property type="project" value="InterPro"/>
</dbReference>
<evidence type="ECO:0000256" key="8">
    <source>
        <dbReference type="ARBA" id="ARBA00022741"/>
    </source>
</evidence>
<evidence type="ECO:0000256" key="5">
    <source>
        <dbReference type="ARBA" id="ARBA00022553"/>
    </source>
</evidence>
<evidence type="ECO:0000256" key="9">
    <source>
        <dbReference type="ARBA" id="ARBA00022777"/>
    </source>
</evidence>
<protein>
    <recommendedName>
        <fullName evidence="3">histidine kinase</fullName>
        <ecNumber evidence="3">2.7.13.3</ecNumber>
    </recommendedName>
</protein>
<dbReference type="GO" id="GO:0009927">
    <property type="term" value="F:histidine phosphotransfer kinase activity"/>
    <property type="evidence" value="ECO:0007669"/>
    <property type="project" value="TreeGrafter"/>
</dbReference>
<dbReference type="PROSITE" id="PS50113">
    <property type="entry name" value="PAC"/>
    <property type="match status" value="2"/>
</dbReference>
<dbReference type="PROSITE" id="PS50110">
    <property type="entry name" value="RESPONSE_REGULATORY"/>
    <property type="match status" value="1"/>
</dbReference>
<dbReference type="InterPro" id="IPR013767">
    <property type="entry name" value="PAS_fold"/>
</dbReference>
<reference evidence="19" key="1">
    <citation type="journal article" date="2014" name="Int. J. Syst. Evol. Microbiol.">
        <title>Complete genome sequence of Corynebacterium casei LMG S-19264T (=DSM 44701T), isolated from a smear-ripened cheese.</title>
        <authorList>
            <consortium name="US DOE Joint Genome Institute (JGI-PGF)"/>
            <person name="Walter F."/>
            <person name="Albersmeier A."/>
            <person name="Kalinowski J."/>
            <person name="Ruckert C."/>
        </authorList>
    </citation>
    <scope>NUCLEOTIDE SEQUENCE</scope>
    <source>
        <strain evidence="19">KCTC 23224</strain>
    </source>
</reference>
<dbReference type="PROSITE" id="PS50109">
    <property type="entry name" value="HIS_KIN"/>
    <property type="match status" value="1"/>
</dbReference>
<dbReference type="FunFam" id="1.10.287.130:FF:000004">
    <property type="entry name" value="Ethylene receptor 1"/>
    <property type="match status" value="1"/>
</dbReference>
<dbReference type="Pfam" id="PF13426">
    <property type="entry name" value="PAS_9"/>
    <property type="match status" value="3"/>
</dbReference>
<dbReference type="Pfam" id="PF00512">
    <property type="entry name" value="HisKA"/>
    <property type="match status" value="1"/>
</dbReference>
<sequence>MNDLSALESANKKLVLENSLLKDILNKPSELTKEEMINWWTVRAGLISEYLELSSLYFFDWNPQTKRLDHFIGWKESKVIDSLEFLKSTTLDLFPNAFIDLLKDGHPLKINELGQVNEILTDLKISYVIQKSNPIDCVSLIGIGLNTESELPDIDLIKSLHKVYKLYAEAASHEKHIHDQIPSINCLNDLATLSNIHLMPIPDFLTKVVHIVARGFRFPETISVLLKFENEIFQSKRKSQTSYKIQQQFSSQFTGDFFLEIGRAIPFTIEEELFLDTIVKNIGHRLIKKKSIIALQKSQHRLQNLLKSQSNYVLRTNLEGIVTYWNDTFEQTFGWIYKDIPPSEHYALISIQPYHHQRTIETVDSCIQNPGKIFQVELDKPKRTGGNQSTLWEFVCLVNESTGEPLEIQSMGIDITERKIAESNLINSELKYRFLFNKSPFGILLMEGQLFIECNQAALDMTCSTSEYIIGKNPLDISPEYQLNGQKSSDYLEAMINYERDKQNFSFEWVHTKQNGDPLIVKVFISNLAIDERNLMFVVWDDITDKKKSEEKLRKLSMAVEQNPLSIIITNLEGNIEYANTASYHITGYNNSELIGQNPRILKSGLTPPDEHEKLWNSITHGNLWQGILHNMRKNGEIYVEKATIGPIKDENGAISHYVAIKEDITNKLATERNLALSEERFRQIAEQSQTVIWEVDLNGLYTYVSPVAEKVFGYKPDELIGKKYFFDMHPEELRPTFKKDAIQLVEARSTIKDFENPIMRKDGIIIWVSTNATPILDSNQNIVGYRGSDSDVTEKKLAKEELKEQNDRLNAIISANPDLIFILDKNEQITSFYASNNDDLLFEPSDVIGLSLENIFGKEEKVIHSNHMHTCISTQKLTTYEYEMLIKGKTEYYESRMVPLSSNRVLAFIRNVSEKVKVEKERIELNSILEERVIERTKELNFAKKEAERANSAKSEFLSRMSHELRTPMNSILGFAQLLELDQLTDKQSKNIGQILTSGKHLLNLINEILDISKIDAGKISVVMEPVHIGSIITEMFDVVAPLAMKNHIDLEVIYSKEFDSYILADKQRLKQVLLNLINNAIKYNKVGGNVILNCELYKASDNQEYVKIFVKDTGIGISKDDFTRIFDPFERVMHSKEEIEGTGLGLAVVKRLSELMNCKISLESELGVGSTFILESKKINLEELPTKQPFQHLPLNHLAKSTSEGIILYIEDSSSNLELVENILYLARPSYQLITSINATQGLKLAQEHKPNLILLDLNLPDMHGSDVMKELQSMEETKNTPVLIISADAIELQIQNLTLLGAKAYITKPIDIENLLVQIDQFIN</sequence>
<dbReference type="SUPFAM" id="SSF55874">
    <property type="entry name" value="ATPase domain of HSP90 chaperone/DNA topoisomerase II/histidine kinase"/>
    <property type="match status" value="1"/>
</dbReference>
<evidence type="ECO:0000313" key="20">
    <source>
        <dbReference type="Proteomes" id="UP000642809"/>
    </source>
</evidence>
<evidence type="ECO:0000256" key="6">
    <source>
        <dbReference type="ARBA" id="ARBA00022679"/>
    </source>
</evidence>
<dbReference type="PANTHER" id="PTHR43047:SF72">
    <property type="entry name" value="OSMOSENSING HISTIDINE PROTEIN KINASE SLN1"/>
    <property type="match status" value="1"/>
</dbReference>
<reference evidence="19" key="2">
    <citation type="submission" date="2020-09" db="EMBL/GenBank/DDBJ databases">
        <authorList>
            <person name="Sun Q."/>
            <person name="Kim S."/>
        </authorList>
    </citation>
    <scope>NUCLEOTIDE SEQUENCE</scope>
    <source>
        <strain evidence="19">KCTC 23224</strain>
    </source>
</reference>
<evidence type="ECO:0000256" key="12">
    <source>
        <dbReference type="ARBA" id="ARBA00023012"/>
    </source>
</evidence>
<dbReference type="InterPro" id="IPR001789">
    <property type="entry name" value="Sig_transdc_resp-reg_receiver"/>
</dbReference>
<dbReference type="CDD" id="cd00130">
    <property type="entry name" value="PAS"/>
    <property type="match status" value="4"/>
</dbReference>
<dbReference type="InterPro" id="IPR003661">
    <property type="entry name" value="HisK_dim/P_dom"/>
</dbReference>
<dbReference type="SMART" id="SM00448">
    <property type="entry name" value="REC"/>
    <property type="match status" value="1"/>
</dbReference>
<dbReference type="GO" id="GO:0006355">
    <property type="term" value="P:regulation of DNA-templated transcription"/>
    <property type="evidence" value="ECO:0007669"/>
    <property type="project" value="InterPro"/>
</dbReference>
<evidence type="ECO:0000259" key="15">
    <source>
        <dbReference type="PROSITE" id="PS50109"/>
    </source>
</evidence>
<dbReference type="InterPro" id="IPR005467">
    <property type="entry name" value="His_kinase_dom"/>
</dbReference>
<evidence type="ECO:0000256" key="14">
    <source>
        <dbReference type="PROSITE-ProRule" id="PRU00169"/>
    </source>
</evidence>
<keyword evidence="8" id="KW-0547">Nucleotide-binding</keyword>
<dbReference type="InterPro" id="IPR036097">
    <property type="entry name" value="HisK_dim/P_sf"/>
</dbReference>
<evidence type="ECO:0000256" key="13">
    <source>
        <dbReference type="ARBA" id="ARBA00023136"/>
    </source>
</evidence>
<dbReference type="Pfam" id="PF00989">
    <property type="entry name" value="PAS"/>
    <property type="match status" value="1"/>
</dbReference>
<dbReference type="EC" id="2.7.13.3" evidence="3"/>
<feature type="domain" description="Response regulatory" evidence="16">
    <location>
        <begin position="1208"/>
        <end position="1326"/>
    </location>
</feature>
<accession>A0A8J3CUM1</accession>
<keyword evidence="4" id="KW-1003">Cell membrane</keyword>
<dbReference type="Gene3D" id="1.10.287.130">
    <property type="match status" value="1"/>
</dbReference>
<dbReference type="PRINTS" id="PR00344">
    <property type="entry name" value="BCTRLSENSOR"/>
</dbReference>
<dbReference type="SMART" id="SM00388">
    <property type="entry name" value="HisKA"/>
    <property type="match status" value="1"/>
</dbReference>
<keyword evidence="13" id="KW-0472">Membrane</keyword>
<evidence type="ECO:0000256" key="4">
    <source>
        <dbReference type="ARBA" id="ARBA00022475"/>
    </source>
</evidence>
<dbReference type="Gene3D" id="3.40.50.2300">
    <property type="match status" value="1"/>
</dbReference>
<evidence type="ECO:0000256" key="2">
    <source>
        <dbReference type="ARBA" id="ARBA00004236"/>
    </source>
</evidence>
<evidence type="ECO:0000256" key="3">
    <source>
        <dbReference type="ARBA" id="ARBA00012438"/>
    </source>
</evidence>
<dbReference type="SMART" id="SM00086">
    <property type="entry name" value="PAC"/>
    <property type="match status" value="3"/>
</dbReference>
<keyword evidence="7" id="KW-0812">Transmembrane</keyword>
<dbReference type="GO" id="GO:0005886">
    <property type="term" value="C:plasma membrane"/>
    <property type="evidence" value="ECO:0007669"/>
    <property type="project" value="UniProtKB-SubCell"/>
</dbReference>
<dbReference type="Proteomes" id="UP000642809">
    <property type="component" value="Unassembled WGS sequence"/>
</dbReference>
<dbReference type="PROSITE" id="PS50112">
    <property type="entry name" value="PAS"/>
    <property type="match status" value="3"/>
</dbReference>